<keyword evidence="1" id="KW-1133">Transmembrane helix</keyword>
<accession>A0A109B9B4</accession>
<evidence type="ECO:0008006" key="4">
    <source>
        <dbReference type="Google" id="ProtNLM"/>
    </source>
</evidence>
<name>A0A109B9B4_HYPSL</name>
<evidence type="ECO:0000256" key="1">
    <source>
        <dbReference type="SAM" id="Phobius"/>
    </source>
</evidence>
<dbReference type="AlphaFoldDB" id="A0A109B9B4"/>
<proteinExistence type="predicted"/>
<dbReference type="RefSeq" id="WP_068464563.1">
    <property type="nucleotide sequence ID" value="NZ_LMTR01000091.1"/>
</dbReference>
<feature type="transmembrane region" description="Helical" evidence="1">
    <location>
        <begin position="12"/>
        <end position="29"/>
    </location>
</feature>
<feature type="transmembrane region" description="Helical" evidence="1">
    <location>
        <begin position="152"/>
        <end position="170"/>
    </location>
</feature>
<protein>
    <recommendedName>
        <fullName evidence="4">Oligosaccharide repeat unit polymerase</fullName>
    </recommendedName>
</protein>
<reference evidence="2 3" key="1">
    <citation type="submission" date="2015-10" db="EMBL/GenBank/DDBJ databases">
        <title>Transcriptomic analysis of a linuron degrading triple-species bacterial consortium.</title>
        <authorList>
            <person name="Albers P."/>
        </authorList>
    </citation>
    <scope>NUCLEOTIDE SEQUENCE [LARGE SCALE GENOMIC DNA]</scope>
    <source>
        <strain evidence="2 3">WDL6</strain>
    </source>
</reference>
<feature type="transmembrane region" description="Helical" evidence="1">
    <location>
        <begin position="351"/>
        <end position="381"/>
    </location>
</feature>
<dbReference type="Proteomes" id="UP000059074">
    <property type="component" value="Unassembled WGS sequence"/>
</dbReference>
<keyword evidence="1" id="KW-0472">Membrane</keyword>
<keyword evidence="1" id="KW-0812">Transmembrane</keyword>
<comment type="caution">
    <text evidence="2">The sequence shown here is derived from an EMBL/GenBank/DDBJ whole genome shotgun (WGS) entry which is preliminary data.</text>
</comment>
<dbReference type="OrthoDB" id="8689675at2"/>
<keyword evidence="3" id="KW-1185">Reference proteome</keyword>
<sequence>MEVIKKSIFTHSPLVLMLVVTSWLTLGAAATGHLIAVLGLLIFGAVLAGTYAALNTFPVHIARPRSLIAGNLANALVWLVGLTAIAISLIHYIWFDGFTLFSAGQAEDNVGVALVRQNATASLPSWMMYANQITSRCLFPIAAVLALWRGKYALAVCVLAFGLLYSACLLQKSGPILLLLPSILLLIYKRHYFFAGIGATTALATVLALGFLGNPGIRTPQSVTGSLNNASTLSNSLLFRVAIVPGEVASEWFSVFPEKRSFGYGCGYRFLAPLVDCEFQNYARLIYDDFYKVEVSKGLQGTVNAASMMTAYANFGWPGLVGSAVLHALIAWVLMMMFARTPELLLPINATYIFLLSSGDLFTMLLSGGWGLAIFLGVYVYPPTAPREAAFAAR</sequence>
<feature type="transmembrane region" description="Helical" evidence="1">
    <location>
        <begin position="75"/>
        <end position="95"/>
    </location>
</feature>
<feature type="transmembrane region" description="Helical" evidence="1">
    <location>
        <begin position="317"/>
        <end position="339"/>
    </location>
</feature>
<feature type="transmembrane region" description="Helical" evidence="1">
    <location>
        <begin position="35"/>
        <end position="54"/>
    </location>
</feature>
<feature type="transmembrane region" description="Helical" evidence="1">
    <location>
        <begin position="191"/>
        <end position="212"/>
    </location>
</feature>
<evidence type="ECO:0000313" key="3">
    <source>
        <dbReference type="Proteomes" id="UP000059074"/>
    </source>
</evidence>
<dbReference type="PATRIC" id="fig|121290.4.peg.2079"/>
<organism evidence="2 3">
    <name type="scientific">Hyphomicrobium sulfonivorans</name>
    <dbReference type="NCBI Taxonomy" id="121290"/>
    <lineage>
        <taxon>Bacteria</taxon>
        <taxon>Pseudomonadati</taxon>
        <taxon>Pseudomonadota</taxon>
        <taxon>Alphaproteobacteria</taxon>
        <taxon>Hyphomicrobiales</taxon>
        <taxon>Hyphomicrobiaceae</taxon>
        <taxon>Hyphomicrobium</taxon>
    </lineage>
</organism>
<gene>
    <name evidence="2" type="ORF">APY04_3239</name>
</gene>
<dbReference type="EMBL" id="LMTR01000091">
    <property type="protein sequence ID" value="KWT64571.1"/>
    <property type="molecule type" value="Genomic_DNA"/>
</dbReference>
<evidence type="ECO:0000313" key="2">
    <source>
        <dbReference type="EMBL" id="KWT64571.1"/>
    </source>
</evidence>